<comment type="caution">
    <text evidence="1">The sequence shown here is derived from an EMBL/GenBank/DDBJ whole genome shotgun (WGS) entry which is preliminary data.</text>
</comment>
<name>A0ACC3TG89_9ASCO</name>
<keyword evidence="2" id="KW-1185">Reference proteome</keyword>
<dbReference type="EMBL" id="MU970143">
    <property type="protein sequence ID" value="KAK9320148.1"/>
    <property type="molecule type" value="Genomic_DNA"/>
</dbReference>
<evidence type="ECO:0000313" key="1">
    <source>
        <dbReference type="EMBL" id="KAK9320148.1"/>
    </source>
</evidence>
<accession>A0ACC3TG89</accession>
<proteinExistence type="predicted"/>
<reference evidence="2" key="1">
    <citation type="journal article" date="2024" name="Front. Bioeng. Biotechnol.">
        <title>Genome-scale model development and genomic sequencing of the oleaginous clade Lipomyces.</title>
        <authorList>
            <person name="Czajka J.J."/>
            <person name="Han Y."/>
            <person name="Kim J."/>
            <person name="Mondo S.J."/>
            <person name="Hofstad B.A."/>
            <person name="Robles A."/>
            <person name="Haridas S."/>
            <person name="Riley R."/>
            <person name="LaButti K."/>
            <person name="Pangilinan J."/>
            <person name="Andreopoulos W."/>
            <person name="Lipzen A."/>
            <person name="Yan J."/>
            <person name="Wang M."/>
            <person name="Ng V."/>
            <person name="Grigoriev I.V."/>
            <person name="Spatafora J.W."/>
            <person name="Magnuson J.K."/>
            <person name="Baker S.E."/>
            <person name="Pomraning K.R."/>
        </authorList>
    </citation>
    <scope>NUCLEOTIDE SEQUENCE [LARGE SCALE GENOMIC DNA]</scope>
    <source>
        <strain evidence="2">CBS 10300</strain>
    </source>
</reference>
<evidence type="ECO:0000313" key="2">
    <source>
        <dbReference type="Proteomes" id="UP001489719"/>
    </source>
</evidence>
<protein>
    <submittedName>
        <fullName evidence="1">Uncharacterized protein</fullName>
    </submittedName>
</protein>
<sequence length="222" mass="24303">MPNDAEQVTAASANAARPRGTSSSIVANVRKSGKPVANALAIKLSYPCHDAISTAIKNSRIRRATIKDVPYILGFIKELAEYKHEPDKVFSKSIFGPFAYANVLSAQSKCSLRTPFRFCIKVCYCDRGYKSIMPEVPVTLPFEYIKTPEVPLAPPSGTSSGERTTTPLHCGDVTETESETRTKWKLNMGRDGTGSGSIFWRIRPSSLARVALAVSRLFSARI</sequence>
<gene>
    <name evidence="1" type="ORF">V1517DRAFT_310115</name>
</gene>
<dbReference type="Proteomes" id="UP001489719">
    <property type="component" value="Unassembled WGS sequence"/>
</dbReference>
<organism evidence="1 2">
    <name type="scientific">Lipomyces orientalis</name>
    <dbReference type="NCBI Taxonomy" id="1233043"/>
    <lineage>
        <taxon>Eukaryota</taxon>
        <taxon>Fungi</taxon>
        <taxon>Dikarya</taxon>
        <taxon>Ascomycota</taxon>
        <taxon>Saccharomycotina</taxon>
        <taxon>Lipomycetes</taxon>
        <taxon>Lipomycetales</taxon>
        <taxon>Lipomycetaceae</taxon>
        <taxon>Lipomyces</taxon>
    </lineage>
</organism>